<keyword evidence="2" id="KW-0012">Acyltransferase</keyword>
<dbReference type="CDD" id="cd03354">
    <property type="entry name" value="LbH_SAT"/>
    <property type="match status" value="1"/>
</dbReference>
<evidence type="ECO:0000256" key="1">
    <source>
        <dbReference type="ARBA" id="ARBA00022679"/>
    </source>
</evidence>
<keyword evidence="4" id="KW-1185">Reference proteome</keyword>
<proteinExistence type="predicted"/>
<name>A0ABM7E8Q7_PSEPU</name>
<reference evidence="3 4" key="1">
    <citation type="journal article" date="2014" name="Genome Announc.">
        <title>The Complete Genome Sequence of Pseudomonas putida NBRC 14164T Confirms High Intraspecies Variation.</title>
        <authorList>
            <person name="Ohji S."/>
            <person name="Yamazoe A."/>
            <person name="Hosoyama A."/>
            <person name="Tsuchikane K."/>
            <person name="Ezaki T."/>
            <person name="Fujita N."/>
        </authorList>
    </citation>
    <scope>NUCLEOTIDE SEQUENCE [LARGE SCALE GENOMIC DNA]</scope>
    <source>
        <strain evidence="3 4">NBRC 14164</strain>
    </source>
</reference>
<dbReference type="InterPro" id="IPR045304">
    <property type="entry name" value="LbH_SAT"/>
</dbReference>
<sequence length="195" mass="22175">MMKRQSNGKLSVNLDHLLECWRLEVSNKKRPGRRTSLLFNVLRRARKDNKLRFLFAFRLAQYLDARGGLLRRHARRMQQRLNLKYAVDIDIGAQIAPGLRIAHLPGVVITRHVSIGRNFFVRQNCSIGIKTLGLAEYALRIGDNVSMGANSCIVADCIEIGDDVVIGAMSLVTRDIPDGMTFYNPRQVEMRPRET</sequence>
<organism evidence="3 4">
    <name type="scientific">Pseudomonas putida NBRC 14164</name>
    <dbReference type="NCBI Taxonomy" id="1211579"/>
    <lineage>
        <taxon>Bacteria</taxon>
        <taxon>Pseudomonadati</taxon>
        <taxon>Pseudomonadota</taxon>
        <taxon>Gammaproteobacteria</taxon>
        <taxon>Pseudomonadales</taxon>
        <taxon>Pseudomonadaceae</taxon>
        <taxon>Pseudomonas</taxon>
    </lineage>
</organism>
<dbReference type="PANTHER" id="PTHR42811">
    <property type="entry name" value="SERINE ACETYLTRANSFERASE"/>
    <property type="match status" value="1"/>
</dbReference>
<accession>A0ABM7E8Q7</accession>
<evidence type="ECO:0000256" key="2">
    <source>
        <dbReference type="ARBA" id="ARBA00023315"/>
    </source>
</evidence>
<evidence type="ECO:0000313" key="3">
    <source>
        <dbReference type="EMBL" id="BAN52269.1"/>
    </source>
</evidence>
<dbReference type="EMBL" id="AP013070">
    <property type="protein sequence ID" value="BAN52269.1"/>
    <property type="molecule type" value="Genomic_DNA"/>
</dbReference>
<dbReference type="InterPro" id="IPR011004">
    <property type="entry name" value="Trimer_LpxA-like_sf"/>
</dbReference>
<keyword evidence="1" id="KW-0808">Transferase</keyword>
<dbReference type="Gene3D" id="2.160.10.10">
    <property type="entry name" value="Hexapeptide repeat proteins"/>
    <property type="match status" value="1"/>
</dbReference>
<evidence type="ECO:0000313" key="4">
    <source>
        <dbReference type="Proteomes" id="UP000016702"/>
    </source>
</evidence>
<dbReference type="Proteomes" id="UP000016702">
    <property type="component" value="Chromosome"/>
</dbReference>
<protein>
    <submittedName>
        <fullName evidence="3">Acetyltransferase</fullName>
    </submittedName>
</protein>
<dbReference type="SUPFAM" id="SSF51161">
    <property type="entry name" value="Trimeric LpxA-like enzymes"/>
    <property type="match status" value="1"/>
</dbReference>
<gene>
    <name evidence="3" type="ORF">PP4_04160</name>
</gene>